<sequence length="86" mass="9401">MNAAEVQAAAIAERRRHLTACHGCGVNLKRPPIEHRPDCTVSPSPMLCAGPDCDAIRLPSEKRPVWSFDPNTGEYHCPTHQKGTTP</sequence>
<proteinExistence type="predicted"/>
<keyword evidence="2" id="KW-1185">Reference proteome</keyword>
<gene>
    <name evidence="1" type="primary">50</name>
    <name evidence="1" type="ORF">PBI_LEMURIA_50</name>
</gene>
<reference evidence="1 2" key="1">
    <citation type="submission" date="2019-07" db="EMBL/GenBank/DDBJ databases">
        <authorList>
            <person name="Divens A.M."/>
            <person name="Garlena R.A."/>
            <person name="Russell D.A."/>
            <person name="Pope W.H."/>
            <person name="Jacobs-Sera D."/>
            <person name="Hatfull G.F."/>
        </authorList>
    </citation>
    <scope>NUCLEOTIDE SEQUENCE [LARGE SCALE GENOMIC DNA]</scope>
</reference>
<dbReference type="EMBL" id="MN234185">
    <property type="protein sequence ID" value="QFG10130.1"/>
    <property type="molecule type" value="Genomic_DNA"/>
</dbReference>
<dbReference type="Proteomes" id="UP000325760">
    <property type="component" value="Segment"/>
</dbReference>
<evidence type="ECO:0000313" key="2">
    <source>
        <dbReference type="Proteomes" id="UP000325760"/>
    </source>
</evidence>
<dbReference type="KEGG" id="vg:63926212"/>
<protein>
    <submittedName>
        <fullName evidence="1">Uncharacterized protein</fullName>
    </submittedName>
</protein>
<name>A0A5J6THA2_9CAUD</name>
<evidence type="ECO:0000313" key="1">
    <source>
        <dbReference type="EMBL" id="QFG10130.1"/>
    </source>
</evidence>
<accession>A0A5J6THA2</accession>
<dbReference type="RefSeq" id="YP_010051720.1">
    <property type="nucleotide sequence ID" value="NC_054446.1"/>
</dbReference>
<dbReference type="GeneID" id="63926212"/>
<organism evidence="1 2">
    <name type="scientific">Mycobacterium phage Lemuria</name>
    <dbReference type="NCBI Taxonomy" id="2599868"/>
    <lineage>
        <taxon>Viruses</taxon>
        <taxon>Duplodnaviria</taxon>
        <taxon>Heunggongvirae</taxon>
        <taxon>Uroviricota</taxon>
        <taxon>Caudoviricetes</taxon>
        <taxon>Gclasvirinae</taxon>
        <taxon>Jolieduovirus</taxon>
        <taxon>Jolieduovirus lemuria</taxon>
    </lineage>
</organism>